<feature type="binding site" evidence="2">
    <location>
        <position position="364"/>
    </location>
    <ligand>
        <name>Mn(2+)</name>
        <dbReference type="ChEBI" id="CHEBI:29035"/>
        <label>2</label>
    </ligand>
</feature>
<dbReference type="Gene3D" id="3.40.630.10">
    <property type="entry name" value="Zn peptidases"/>
    <property type="match status" value="1"/>
</dbReference>
<dbReference type="GO" id="GO:0050118">
    <property type="term" value="F:N-acetyldiaminopimelate deacetylase activity"/>
    <property type="evidence" value="ECO:0007669"/>
    <property type="project" value="UniProtKB-ARBA"/>
</dbReference>
<feature type="domain" description="Peptidase M20 dimerisation" evidence="3">
    <location>
        <begin position="186"/>
        <end position="282"/>
    </location>
</feature>
<keyword evidence="2" id="KW-0479">Metal-binding</keyword>
<dbReference type="GeneID" id="78453260"/>
<evidence type="ECO:0000313" key="5">
    <source>
        <dbReference type="Proteomes" id="UP000249008"/>
    </source>
</evidence>
<organism evidence="4 5">
    <name type="scientific">Fusobacterium ulcerans</name>
    <dbReference type="NCBI Taxonomy" id="861"/>
    <lineage>
        <taxon>Bacteria</taxon>
        <taxon>Fusobacteriati</taxon>
        <taxon>Fusobacteriota</taxon>
        <taxon>Fusobacteriia</taxon>
        <taxon>Fusobacteriales</taxon>
        <taxon>Fusobacteriaceae</taxon>
        <taxon>Fusobacterium</taxon>
    </lineage>
</organism>
<dbReference type="EC" id="3.-.-.-" evidence="4"/>
<dbReference type="GO" id="GO:0019877">
    <property type="term" value="P:diaminopimelate biosynthetic process"/>
    <property type="evidence" value="ECO:0007669"/>
    <property type="project" value="UniProtKB-ARBA"/>
</dbReference>
<feature type="binding site" evidence="2">
    <location>
        <position position="164"/>
    </location>
    <ligand>
        <name>Mn(2+)</name>
        <dbReference type="ChEBI" id="CHEBI:29035"/>
        <label>2</label>
    </ligand>
</feature>
<dbReference type="Proteomes" id="UP000249008">
    <property type="component" value="Chromosome 1"/>
</dbReference>
<dbReference type="InterPro" id="IPR017439">
    <property type="entry name" value="Amidohydrolase"/>
</dbReference>
<keyword evidence="1 4" id="KW-0378">Hydrolase</keyword>
<dbReference type="Pfam" id="PF07687">
    <property type="entry name" value="M20_dimer"/>
    <property type="match status" value="1"/>
</dbReference>
<dbReference type="PIRSF" id="PIRSF005962">
    <property type="entry name" value="Pept_M20D_amidohydro"/>
    <property type="match status" value="1"/>
</dbReference>
<protein>
    <submittedName>
        <fullName evidence="4">Uncharacterized hydrolase YxeP</fullName>
        <ecNumber evidence="4">3.-.-.-</ecNumber>
    </submittedName>
</protein>
<accession>A0AAX2JBE0</accession>
<proteinExistence type="predicted"/>
<feature type="binding site" evidence="2">
    <location>
        <position position="140"/>
    </location>
    <ligand>
        <name>Mn(2+)</name>
        <dbReference type="ChEBI" id="CHEBI:29035"/>
        <label>2</label>
    </ligand>
</feature>
<dbReference type="AlphaFoldDB" id="A0AAX2JBE0"/>
<evidence type="ECO:0000256" key="2">
    <source>
        <dbReference type="PIRSR" id="PIRSR005962-1"/>
    </source>
</evidence>
<evidence type="ECO:0000259" key="3">
    <source>
        <dbReference type="Pfam" id="PF07687"/>
    </source>
</evidence>
<dbReference type="Pfam" id="PF01546">
    <property type="entry name" value="Peptidase_M20"/>
    <property type="match status" value="1"/>
</dbReference>
<feature type="binding site" evidence="2">
    <location>
        <position position="106"/>
    </location>
    <ligand>
        <name>Mn(2+)</name>
        <dbReference type="ChEBI" id="CHEBI:29035"/>
        <label>2</label>
    </ligand>
</feature>
<reference evidence="4 5" key="1">
    <citation type="submission" date="2018-06" db="EMBL/GenBank/DDBJ databases">
        <authorList>
            <consortium name="Pathogen Informatics"/>
            <person name="Doyle S."/>
        </authorList>
    </citation>
    <scope>NUCLEOTIDE SEQUENCE [LARGE SCALE GENOMIC DNA]</scope>
    <source>
        <strain evidence="4 5">NCTC12112</strain>
    </source>
</reference>
<dbReference type="EMBL" id="LS483487">
    <property type="protein sequence ID" value="SQJ06255.1"/>
    <property type="molecule type" value="Genomic_DNA"/>
</dbReference>
<dbReference type="SUPFAM" id="SSF55031">
    <property type="entry name" value="Bacterial exopeptidase dimerisation domain"/>
    <property type="match status" value="1"/>
</dbReference>
<dbReference type="FunFam" id="3.30.70.360:FF:000001">
    <property type="entry name" value="N-acetyldiaminopimelate deacetylase"/>
    <property type="match status" value="1"/>
</dbReference>
<comment type="cofactor">
    <cofactor evidence="2">
        <name>Mn(2+)</name>
        <dbReference type="ChEBI" id="CHEBI:29035"/>
    </cofactor>
    <text evidence="2">The Mn(2+) ion enhances activity.</text>
</comment>
<dbReference type="InterPro" id="IPR002933">
    <property type="entry name" value="Peptidase_M20"/>
</dbReference>
<dbReference type="InterPro" id="IPR036264">
    <property type="entry name" value="Bact_exopeptidase_dim_dom"/>
</dbReference>
<dbReference type="SUPFAM" id="SSF53187">
    <property type="entry name" value="Zn-dependent exopeptidases"/>
    <property type="match status" value="1"/>
</dbReference>
<dbReference type="GO" id="GO:0046872">
    <property type="term" value="F:metal ion binding"/>
    <property type="evidence" value="ECO:0007669"/>
    <property type="project" value="UniProtKB-KW"/>
</dbReference>
<dbReference type="KEGG" id="ful:C4N20_00450"/>
<dbReference type="InterPro" id="IPR011650">
    <property type="entry name" value="Peptidase_M20_dimer"/>
</dbReference>
<dbReference type="NCBIfam" id="TIGR01891">
    <property type="entry name" value="amidohydrolases"/>
    <property type="match status" value="1"/>
</dbReference>
<dbReference type="PANTHER" id="PTHR11014:SF63">
    <property type="entry name" value="METALLOPEPTIDASE, PUTATIVE (AFU_ORTHOLOGUE AFUA_6G09600)-RELATED"/>
    <property type="match status" value="1"/>
</dbReference>
<evidence type="ECO:0000313" key="4">
    <source>
        <dbReference type="EMBL" id="SQJ06255.1"/>
    </source>
</evidence>
<dbReference type="PANTHER" id="PTHR11014">
    <property type="entry name" value="PEPTIDASE M20 FAMILY MEMBER"/>
    <property type="match status" value="1"/>
</dbReference>
<dbReference type="RefSeq" id="WP_005982030.1">
    <property type="nucleotide sequence ID" value="NZ_CABKNW010000005.1"/>
</dbReference>
<feature type="binding site" evidence="2">
    <location>
        <position position="104"/>
    </location>
    <ligand>
        <name>Mn(2+)</name>
        <dbReference type="ChEBI" id="CHEBI:29035"/>
        <label>2</label>
    </ligand>
</feature>
<name>A0AAX2JBE0_9FUSO</name>
<gene>
    <name evidence="4" type="primary">yxeP_4</name>
    <name evidence="4" type="ORF">NCTC12112_01959</name>
</gene>
<dbReference type="Gene3D" id="3.30.70.360">
    <property type="match status" value="1"/>
</dbReference>
<keyword evidence="2" id="KW-0464">Manganese</keyword>
<sequence>MNINAIKEKVEKEKEWLINVRRDLHKHPELGQEEFRTMEKICEYLQEMGISYKDKVFKTGVIAEIKGEDQGYTIALRADIDALPIIDKKNTSYASINEGKCHACGHDAHTTIALGVAKYFSDNKIVPPCNIRFLFQPAEETVGGAKPMIQEGALENVNCVFGLHVDEYLPTGHIGIKYGAMNASSDTLKINIYGKSCHGAYPSGGVDAILAASHVMVALQSIVSRNIDARESGVVTIGTIHGGTQGNIIADKVQLVGTLRTLNPEVRKTMLEKIEEIVTNVPKAFGGSGEFIREEGYTALINHDKEVDIVKENAVELLGEDNIFEKKTANMGVEDFAYFIENTPGAFFTLGVKNKEKGIDAPAHNGLFDIDEDALLVGVEMQLLNIYSAFNKK</sequence>
<evidence type="ECO:0000256" key="1">
    <source>
        <dbReference type="ARBA" id="ARBA00022801"/>
    </source>
</evidence>